<evidence type="ECO:0000313" key="2">
    <source>
        <dbReference type="Proteomes" id="UP000185839"/>
    </source>
</evidence>
<evidence type="ECO:0000313" key="1">
    <source>
        <dbReference type="EMBL" id="SIS46522.1"/>
    </source>
</evidence>
<sequence>MQQLTNLESTLLNGLIQKYPTLKSHIPYLKVKERKITATGMEVNFEYLNSVEELNFVAINALFSGEEYIEIKSLKQGLGYVIDITDGKISYIEFTTYGEKWNGKLDDYKIIKE</sequence>
<proteinExistence type="predicted"/>
<dbReference type="OrthoDB" id="767591at2"/>
<accession>A0A1N7JAY1</accession>
<keyword evidence="2" id="KW-1185">Reference proteome</keyword>
<gene>
    <name evidence="1" type="ORF">SAMN05421789_101355</name>
</gene>
<dbReference type="Proteomes" id="UP000185839">
    <property type="component" value="Unassembled WGS sequence"/>
</dbReference>
<dbReference type="EMBL" id="FTOI01000001">
    <property type="protein sequence ID" value="SIS46522.1"/>
    <property type="molecule type" value="Genomic_DNA"/>
</dbReference>
<dbReference type="RefSeq" id="WP_076384744.1">
    <property type="nucleotide sequence ID" value="NZ_FTOI01000001.1"/>
</dbReference>
<protein>
    <submittedName>
        <fullName evidence="1">Uncharacterized protein</fullName>
    </submittedName>
</protein>
<dbReference type="STRING" id="713588.SAMN05421789_101355"/>
<dbReference type="AlphaFoldDB" id="A0A1N7JAY1"/>
<name>A0A1N7JAY1_9FLAO</name>
<organism evidence="1 2">
    <name type="scientific">Kaistella chaponensis</name>
    <dbReference type="NCBI Taxonomy" id="713588"/>
    <lineage>
        <taxon>Bacteria</taxon>
        <taxon>Pseudomonadati</taxon>
        <taxon>Bacteroidota</taxon>
        <taxon>Flavobacteriia</taxon>
        <taxon>Flavobacteriales</taxon>
        <taxon>Weeksellaceae</taxon>
        <taxon>Chryseobacterium group</taxon>
        <taxon>Kaistella</taxon>
    </lineage>
</organism>
<reference evidence="2" key="1">
    <citation type="submission" date="2017-01" db="EMBL/GenBank/DDBJ databases">
        <authorList>
            <person name="Varghese N."/>
            <person name="Submissions S."/>
        </authorList>
    </citation>
    <scope>NUCLEOTIDE SEQUENCE [LARGE SCALE GENOMIC DNA]</scope>
    <source>
        <strain evidence="2">DSM 23145</strain>
    </source>
</reference>